<evidence type="ECO:0000313" key="5">
    <source>
        <dbReference type="Proteomes" id="UP000305887"/>
    </source>
</evidence>
<evidence type="ECO:0000256" key="2">
    <source>
        <dbReference type="ARBA" id="ARBA00022857"/>
    </source>
</evidence>
<dbReference type="Pfam" id="PF05368">
    <property type="entry name" value="NmrA"/>
    <property type="match status" value="1"/>
</dbReference>
<evidence type="ECO:0000313" key="4">
    <source>
        <dbReference type="EMBL" id="TNC49439.1"/>
    </source>
</evidence>
<dbReference type="InterPro" id="IPR051164">
    <property type="entry name" value="NmrA-like_oxidored"/>
</dbReference>
<sequence length="275" mass="30284">MTRILLITGATGAQGGATLREMIRRKGGWDLRALVRNPAAAKAQALARQGVTLAKGDLDDEGSLRAALRGVYGVHSVQTPMGQGPEGEERQGKRLATLAAEAGVSHFVYSSVAGAERDSGVPHFASKWHIENHIRDLGLPATVLRPAVFMDNFGTLMFRTLMLSMFRRDVDRRRPIQLLDTADVGWFAAEAFDHPEDWIGREIELAGDELTWPEMVQSLRRSGHRPALPLPLPGSLVARMPEDFTLMVEWIGQEGFRADLPALRTLHPGLRRLGD</sequence>
<keyword evidence="2" id="KW-0521">NADP</keyword>
<keyword evidence="5" id="KW-1185">Reference proteome</keyword>
<dbReference type="Proteomes" id="UP000305887">
    <property type="component" value="Unassembled WGS sequence"/>
</dbReference>
<comment type="similarity">
    <text evidence="1">Belongs to the NmrA-type oxidoreductase family.</text>
</comment>
<accession>A0A5C4MV02</accession>
<name>A0A5C4MV02_9RHOB</name>
<comment type="caution">
    <text evidence="4">The sequence shown here is derived from an EMBL/GenBank/DDBJ whole genome shotgun (WGS) entry which is preliminary data.</text>
</comment>
<proteinExistence type="inferred from homology"/>
<evidence type="ECO:0000259" key="3">
    <source>
        <dbReference type="Pfam" id="PF05368"/>
    </source>
</evidence>
<dbReference type="SUPFAM" id="SSF51735">
    <property type="entry name" value="NAD(P)-binding Rossmann-fold domains"/>
    <property type="match status" value="1"/>
</dbReference>
<dbReference type="EMBL" id="VDFU01000011">
    <property type="protein sequence ID" value="TNC49439.1"/>
    <property type="molecule type" value="Genomic_DNA"/>
</dbReference>
<gene>
    <name evidence="4" type="ORF">FHG66_11115</name>
</gene>
<dbReference type="PANTHER" id="PTHR42748:SF7">
    <property type="entry name" value="NMRA LIKE REDOX SENSOR 1-RELATED"/>
    <property type="match status" value="1"/>
</dbReference>
<evidence type="ECO:0000256" key="1">
    <source>
        <dbReference type="ARBA" id="ARBA00006328"/>
    </source>
</evidence>
<reference evidence="4 5" key="1">
    <citation type="submission" date="2019-06" db="EMBL/GenBank/DDBJ databases">
        <title>YIM 131921 draft genome.</title>
        <authorList>
            <person name="Jiang L."/>
        </authorList>
    </citation>
    <scope>NUCLEOTIDE SEQUENCE [LARGE SCALE GENOMIC DNA]</scope>
    <source>
        <strain evidence="4 5">YIM 131921</strain>
    </source>
</reference>
<dbReference type="PANTHER" id="PTHR42748">
    <property type="entry name" value="NITROGEN METABOLITE REPRESSION PROTEIN NMRA FAMILY MEMBER"/>
    <property type="match status" value="1"/>
</dbReference>
<dbReference type="InterPro" id="IPR036291">
    <property type="entry name" value="NAD(P)-bd_dom_sf"/>
</dbReference>
<dbReference type="RefSeq" id="WP_139076831.1">
    <property type="nucleotide sequence ID" value="NZ_VDFU01000011.1"/>
</dbReference>
<feature type="domain" description="NmrA-like" evidence="3">
    <location>
        <begin position="3"/>
        <end position="242"/>
    </location>
</feature>
<dbReference type="Gene3D" id="3.90.25.10">
    <property type="entry name" value="UDP-galactose 4-epimerase, domain 1"/>
    <property type="match status" value="1"/>
</dbReference>
<protein>
    <submittedName>
        <fullName evidence="4">NmrA/HSCARG family protein</fullName>
    </submittedName>
</protein>
<dbReference type="OrthoDB" id="9794300at2"/>
<dbReference type="CDD" id="cd05251">
    <property type="entry name" value="NmrA_like_SDR_a"/>
    <property type="match status" value="1"/>
</dbReference>
<dbReference type="InterPro" id="IPR008030">
    <property type="entry name" value="NmrA-like"/>
</dbReference>
<organism evidence="4 5">
    <name type="scientific">Rubellimicrobium rubrum</name>
    <dbReference type="NCBI Taxonomy" id="2585369"/>
    <lineage>
        <taxon>Bacteria</taxon>
        <taxon>Pseudomonadati</taxon>
        <taxon>Pseudomonadota</taxon>
        <taxon>Alphaproteobacteria</taxon>
        <taxon>Rhodobacterales</taxon>
        <taxon>Roseobacteraceae</taxon>
        <taxon>Rubellimicrobium</taxon>
    </lineage>
</organism>
<dbReference type="Gene3D" id="3.40.50.720">
    <property type="entry name" value="NAD(P)-binding Rossmann-like Domain"/>
    <property type="match status" value="1"/>
</dbReference>
<dbReference type="AlphaFoldDB" id="A0A5C4MV02"/>